<dbReference type="AlphaFoldDB" id="A0A2A3K0Z4"/>
<keyword evidence="3" id="KW-1185">Reference proteome</keyword>
<evidence type="ECO:0000313" key="1">
    <source>
        <dbReference type="EMBL" id="MCT4369072.1"/>
    </source>
</evidence>
<accession>A0A2A3K0Z4</accession>
<proteinExistence type="predicted"/>
<organism evidence="2">
    <name type="scientific">Alloyangia mangrovi</name>
    <dbReference type="NCBI Taxonomy" id="1779329"/>
    <lineage>
        <taxon>Bacteria</taxon>
        <taxon>Pseudomonadati</taxon>
        <taxon>Pseudomonadota</taxon>
        <taxon>Alphaproteobacteria</taxon>
        <taxon>Rhodobacterales</taxon>
        <taxon>Roseobacteraceae</taxon>
        <taxon>Alloyangia</taxon>
    </lineage>
</organism>
<name>A0A2A3K0Z4_9RHOB</name>
<evidence type="ECO:0000313" key="3">
    <source>
        <dbReference type="Proteomes" id="UP000217448"/>
    </source>
</evidence>
<gene>
    <name evidence="1" type="ORF">CLG85_001440</name>
    <name evidence="2" type="ORF">CLG85_00830</name>
</gene>
<reference evidence="2" key="1">
    <citation type="submission" date="2017-09" db="EMBL/GenBank/DDBJ databases">
        <title>Yangia sp. SAOS 153D whole genome sequencing.</title>
        <authorList>
            <person name="Verma A."/>
            <person name="Krishnamurthi S."/>
        </authorList>
    </citation>
    <scope>NUCLEOTIDE SEQUENCE [LARGE SCALE GENOMIC DNA]</scope>
    <source>
        <strain evidence="2">SAOS 153D</strain>
    </source>
</reference>
<dbReference type="Proteomes" id="UP000217448">
    <property type="component" value="Unassembled WGS sequence"/>
</dbReference>
<sequence length="115" mass="12656">MTDIEAARRAIDEHVLGVMFAGYIPDFGVCETYFHLRTFVTPGITREIARGVLRDLTDKGLCHYRSGLFTEDGEVAGAGYGLTSEGIATYLALSGRERPKGIGDVWREQQDEVTA</sequence>
<dbReference type="EMBL" id="NTHN02000002">
    <property type="protein sequence ID" value="MCT4369072.1"/>
    <property type="molecule type" value="Genomic_DNA"/>
</dbReference>
<comment type="caution">
    <text evidence="2">The sequence shown here is derived from an EMBL/GenBank/DDBJ whole genome shotgun (WGS) entry which is preliminary data.</text>
</comment>
<evidence type="ECO:0000313" key="2">
    <source>
        <dbReference type="EMBL" id="PBD21083.1"/>
    </source>
</evidence>
<dbReference type="RefSeq" id="WP_095880536.1">
    <property type="nucleotide sequence ID" value="NZ_NTHN02000002.1"/>
</dbReference>
<reference evidence="3" key="2">
    <citation type="submission" date="2023-07" db="EMBL/GenBank/DDBJ databases">
        <title>Yangia mangrovi SAOS 153D genome.</title>
        <authorList>
            <person name="Verma A."/>
            <person name="Pal Y."/>
            <person name="Sundharam S."/>
            <person name="Bisht B."/>
            <person name="Srinivasan K."/>
        </authorList>
    </citation>
    <scope>NUCLEOTIDE SEQUENCE [LARGE SCALE GENOMIC DNA]</scope>
    <source>
        <strain evidence="3">SAOS 153D</strain>
    </source>
</reference>
<dbReference type="OrthoDB" id="1354636at28211"/>
<dbReference type="EMBL" id="NTHN01000011">
    <property type="protein sequence ID" value="PBD21083.1"/>
    <property type="molecule type" value="Genomic_DNA"/>
</dbReference>
<reference evidence="1" key="3">
    <citation type="submission" date="2024-05" db="EMBL/GenBank/DDBJ databases">
        <title>Yangia mangrovi SAOS 153D genome.</title>
        <authorList>
            <person name="Verma A."/>
            <person name="Pal Y."/>
            <person name="Sundharam S."/>
            <person name="Bisht B."/>
            <person name="Srinivasan K."/>
        </authorList>
    </citation>
    <scope>NUCLEOTIDE SEQUENCE</scope>
    <source>
        <strain evidence="1">SAOS 153D</strain>
    </source>
</reference>
<protein>
    <submittedName>
        <fullName evidence="2">Uncharacterized protein</fullName>
    </submittedName>
</protein>